<protein>
    <recommendedName>
        <fullName evidence="1">F-box domain-containing protein</fullName>
    </recommendedName>
</protein>
<name>A0AAV9WLW3_9PEZI</name>
<dbReference type="InterPro" id="IPR001810">
    <property type="entry name" value="F-box_dom"/>
</dbReference>
<organism evidence="2 3">
    <name type="scientific">Arthrobotrys musiformis</name>
    <dbReference type="NCBI Taxonomy" id="47236"/>
    <lineage>
        <taxon>Eukaryota</taxon>
        <taxon>Fungi</taxon>
        <taxon>Dikarya</taxon>
        <taxon>Ascomycota</taxon>
        <taxon>Pezizomycotina</taxon>
        <taxon>Orbiliomycetes</taxon>
        <taxon>Orbiliales</taxon>
        <taxon>Orbiliaceae</taxon>
        <taxon>Arthrobotrys</taxon>
    </lineage>
</organism>
<dbReference type="SUPFAM" id="SSF81383">
    <property type="entry name" value="F-box domain"/>
    <property type="match status" value="1"/>
</dbReference>
<dbReference type="InterPro" id="IPR036047">
    <property type="entry name" value="F-box-like_dom_sf"/>
</dbReference>
<evidence type="ECO:0000313" key="2">
    <source>
        <dbReference type="EMBL" id="KAK6507838.1"/>
    </source>
</evidence>
<accession>A0AAV9WLW3</accession>
<sequence>MACFQELPPELKISILEFLNSPVDLISITSTCRSLRAMKNQTYWPYLEDRVFYNQGTDNPTTELISLANIRTLKASKTEEEFMDLNEFMIDVERGRNLSEIGAFRKTIRWFTRRFLQAKPKGSTEIPSYAEISRIDDAFCVLWLWFEATWKPTKRWNIEGLIDWAIVDRYATFGRQHGHSGFFVHVRTLAMVYDFLISELGNLGPLVAGQRSEDEREKLAQLSGCFHRYLAVGIPNLILIDKGLDGVKKILECPLDDRLRQATPYLDHLVETQDDLNNFFNHHEVIYRFKLMVVKLWYPDLAHNELVEALPSKKTGSPCQHDEDPRNEGKEFEYPSNFWNIDTIVKWVYSPPAYTTTITAAVDCDPEDLISQLTIEDS</sequence>
<reference evidence="2 3" key="1">
    <citation type="submission" date="2023-08" db="EMBL/GenBank/DDBJ databases">
        <authorList>
            <person name="Palmer J.M."/>
        </authorList>
    </citation>
    <scope>NUCLEOTIDE SEQUENCE [LARGE SCALE GENOMIC DNA]</scope>
    <source>
        <strain evidence="2 3">TWF481</strain>
    </source>
</reference>
<dbReference type="AlphaFoldDB" id="A0AAV9WLW3"/>
<keyword evidence="3" id="KW-1185">Reference proteome</keyword>
<dbReference type="EMBL" id="JAVHJL010000003">
    <property type="protein sequence ID" value="KAK6507838.1"/>
    <property type="molecule type" value="Genomic_DNA"/>
</dbReference>
<evidence type="ECO:0000313" key="3">
    <source>
        <dbReference type="Proteomes" id="UP001370758"/>
    </source>
</evidence>
<dbReference type="Gene3D" id="1.20.1280.50">
    <property type="match status" value="1"/>
</dbReference>
<dbReference type="Pfam" id="PF12937">
    <property type="entry name" value="F-box-like"/>
    <property type="match status" value="1"/>
</dbReference>
<proteinExistence type="predicted"/>
<gene>
    <name evidence="2" type="ORF">TWF481_006260</name>
</gene>
<evidence type="ECO:0000259" key="1">
    <source>
        <dbReference type="Pfam" id="PF12937"/>
    </source>
</evidence>
<comment type="caution">
    <text evidence="2">The sequence shown here is derived from an EMBL/GenBank/DDBJ whole genome shotgun (WGS) entry which is preliminary data.</text>
</comment>
<feature type="domain" description="F-box" evidence="1">
    <location>
        <begin position="4"/>
        <end position="38"/>
    </location>
</feature>
<dbReference type="Proteomes" id="UP001370758">
    <property type="component" value="Unassembled WGS sequence"/>
</dbReference>